<keyword evidence="4" id="KW-0677">Repeat</keyword>
<feature type="domain" description="FtsK" evidence="12">
    <location>
        <begin position="459"/>
        <end position="659"/>
    </location>
</feature>
<dbReference type="GO" id="GO:0003677">
    <property type="term" value="F:DNA binding"/>
    <property type="evidence" value="ECO:0007669"/>
    <property type="project" value="InterPro"/>
</dbReference>
<protein>
    <submittedName>
        <fullName evidence="13">Type VII secretion protein EccCa</fullName>
    </submittedName>
</protein>
<evidence type="ECO:0000256" key="5">
    <source>
        <dbReference type="ARBA" id="ARBA00022741"/>
    </source>
</evidence>
<dbReference type="InterPro" id="IPR027417">
    <property type="entry name" value="P-loop_NTPase"/>
</dbReference>
<keyword evidence="14" id="KW-1185">Reference proteome</keyword>
<dbReference type="SMART" id="SM00382">
    <property type="entry name" value="AAA"/>
    <property type="match status" value="2"/>
</dbReference>
<evidence type="ECO:0000313" key="14">
    <source>
        <dbReference type="Proteomes" id="UP000468735"/>
    </source>
</evidence>
<evidence type="ECO:0000313" key="13">
    <source>
        <dbReference type="EMBL" id="KAB2347826.1"/>
    </source>
</evidence>
<feature type="compositionally biased region" description="Basic residues" evidence="10">
    <location>
        <begin position="1"/>
        <end position="14"/>
    </location>
</feature>
<evidence type="ECO:0000256" key="4">
    <source>
        <dbReference type="ARBA" id="ARBA00022737"/>
    </source>
</evidence>
<gene>
    <name evidence="13" type="primary">eccCa</name>
    <name evidence="13" type="ORF">F8566_18205</name>
</gene>
<keyword evidence="7 11" id="KW-1133">Transmembrane helix</keyword>
<name>A0A6H9Z058_9ACTN</name>
<feature type="binding site" evidence="9">
    <location>
        <begin position="836"/>
        <end position="843"/>
    </location>
    <ligand>
        <name>ATP</name>
        <dbReference type="ChEBI" id="CHEBI:30616"/>
    </ligand>
</feature>
<dbReference type="PROSITE" id="PS50901">
    <property type="entry name" value="FTSK"/>
    <property type="match status" value="3"/>
</dbReference>
<feature type="domain" description="FtsK" evidence="12">
    <location>
        <begin position="818"/>
        <end position="1009"/>
    </location>
</feature>
<dbReference type="InterPro" id="IPR050206">
    <property type="entry name" value="FtsK/SpoIIIE/SftA"/>
</dbReference>
<dbReference type="Gene3D" id="3.40.50.300">
    <property type="entry name" value="P-loop containing nucleotide triphosphate hydrolases"/>
    <property type="match status" value="4"/>
</dbReference>
<dbReference type="InterPro" id="IPR002543">
    <property type="entry name" value="FtsK_dom"/>
</dbReference>
<evidence type="ECO:0000256" key="6">
    <source>
        <dbReference type="ARBA" id="ARBA00022840"/>
    </source>
</evidence>
<evidence type="ECO:0000259" key="12">
    <source>
        <dbReference type="PROSITE" id="PS50901"/>
    </source>
</evidence>
<keyword evidence="8 11" id="KW-0472">Membrane</keyword>
<keyword evidence="3 11" id="KW-0812">Transmembrane</keyword>
<dbReference type="EMBL" id="WBMT01000008">
    <property type="protein sequence ID" value="KAB2347826.1"/>
    <property type="molecule type" value="Genomic_DNA"/>
</dbReference>
<dbReference type="GO" id="GO:0005524">
    <property type="term" value="F:ATP binding"/>
    <property type="evidence" value="ECO:0007669"/>
    <property type="project" value="UniProtKB-UniRule"/>
</dbReference>
<keyword evidence="6 9" id="KW-0067">ATP-binding</keyword>
<feature type="binding site" evidence="9">
    <location>
        <begin position="482"/>
        <end position="489"/>
    </location>
    <ligand>
        <name>ATP</name>
        <dbReference type="ChEBI" id="CHEBI:30616"/>
    </ligand>
</feature>
<proteinExistence type="predicted"/>
<keyword evidence="5 9" id="KW-0547">Nucleotide-binding</keyword>
<dbReference type="GO" id="GO:0005886">
    <property type="term" value="C:plasma membrane"/>
    <property type="evidence" value="ECO:0007669"/>
    <property type="project" value="UniProtKB-SubCell"/>
</dbReference>
<dbReference type="NCBIfam" id="TIGR03924">
    <property type="entry name" value="T7SS_EccC_a"/>
    <property type="match status" value="1"/>
</dbReference>
<dbReference type="InterPro" id="IPR023837">
    <property type="entry name" value="EccCb-like_Actinobacteria"/>
</dbReference>
<dbReference type="PANTHER" id="PTHR22683">
    <property type="entry name" value="SPORULATION PROTEIN RELATED"/>
    <property type="match status" value="1"/>
</dbReference>
<accession>A0A6H9Z058</accession>
<dbReference type="Proteomes" id="UP000468735">
    <property type="component" value="Unassembled WGS sequence"/>
</dbReference>
<keyword evidence="2" id="KW-1003">Cell membrane</keyword>
<sequence>MSTVLVRRRDRRKPPAMPRGEILLESPPELPEVVPQGFSAVMTYLPMVAGAFAMMFMMVGRGGGPLQYAAGGMFAISMVGMMLGQVGRTGGERKVKLNNERRDYLRYLGQVRRKVRNAAKQQRESLEWGSPDPSGLWSLVMSARLWERRPTDDDFGQVRFGTGSQKLAVELIAPETKPVEDLEPMSAGALRRFMRTHANVPNLPIAANIRSFARIVPQGDPEAVYGMVRAMLMQVAAFHSPDDVHISVCASRERMPWWQWVKWLPHSQHPTEYDAAGQVRLMSESMTSLEAMFGQSVKDRPRFQPGLSADDLPYHIIIMDGGQASYDSQLAADAIEGVCIIDLTGSSAQVHESITLRLAVQKERVARLTKDRTGKDVGTRLGKPDSMTLQQTEALARQLSPLRSSAAQGGLEEDVLSSATTMTSLLGIDNPFTVDVREVWRPRAPRNRLRVPIGIDPDGRPISLDIKESAQGGMGPHGLCIGATGSGKSELLRTLVLGLAVTHSSEELNFVLVDFKGGATFLGMDNLNHVSAVITNLEDELPLVDRMYAALEGEMVRRQEYLRASGNYASLRDYNKAREQGAELPPMPTLFLVLDEFSELLSAKPEFADLFVMIGRLGRSLGVHILLASQRLEEGKLRGLDTHLSYRIGLRTFSAQESRVVLGSPDAYELPSAPGHGYMKFGTESMTRFRAAYVSGPATEDLAPAAKKGNKQVVRQIVPYIPDYIRPQIIEEPEEQQQDESNEPTASLFDVVVKQLEGHGPPAHEIWLPPLDLPPTLDELLPTLAVVPGLGLTTQNDAWRNKLHAIVGIIDRPFHQRRDPMYVDLSGAAGTVGIAGAPQSGKSTMLRTLIASLAMLHTPQQVQFYCLDFGGGTLAAFEDLPHVGGVANRLDTDRVRRTVAEVTSLLERREREFAERGIDGMATYRRMRNAGEITGDGYGDVFLVVDGWMTVRQDYENLEPVITDLAARGLGYGIHVVATVNKWSEFRTTIRDLFGSKLELRMGDPYESEVDRKLASNVPEGRPGRGLTRDKLHFLSALPRLDGEPNGENLSDGVRKFVGAVAGNWQGPGAPKVRMLPSVLPVSQLPAAAESGNRIPFAIDEDSLSPVYLDFAQESHFLVIGDTECGKSNMLKTIVQGIVDRYTPEQARMIFLDYRRSLLDHANSEHRIGYAASSTAAASLVKDIVGALKNRLPPADLTPDQLRDRSWWKGPDLYLIIDDYDLVATSNNPVTQLAELLPQARDIGLHVILSRAFGGAGRGMYDPIMQRIKEMGSPGLLMSGNKDEGIVLGNIKGHALPPGRGYFIDRRGGTRLVQTVHQE</sequence>
<feature type="transmembrane region" description="Helical" evidence="11">
    <location>
        <begin position="66"/>
        <end position="84"/>
    </location>
</feature>
<evidence type="ECO:0000256" key="9">
    <source>
        <dbReference type="PROSITE-ProRule" id="PRU00289"/>
    </source>
</evidence>
<dbReference type="PANTHER" id="PTHR22683:SF1">
    <property type="entry name" value="TYPE VII SECRETION SYSTEM PROTEIN ESSC"/>
    <property type="match status" value="1"/>
</dbReference>
<dbReference type="InterPro" id="IPR003593">
    <property type="entry name" value="AAA+_ATPase"/>
</dbReference>
<feature type="binding site" evidence="9">
    <location>
        <begin position="1121"/>
        <end position="1128"/>
    </location>
    <ligand>
        <name>ATP</name>
        <dbReference type="ChEBI" id="CHEBI:30616"/>
    </ligand>
</feature>
<dbReference type="RefSeq" id="WP_151561449.1">
    <property type="nucleotide sequence ID" value="NZ_WBMT01000008.1"/>
</dbReference>
<evidence type="ECO:0000256" key="2">
    <source>
        <dbReference type="ARBA" id="ARBA00022475"/>
    </source>
</evidence>
<organism evidence="13 14">
    <name type="scientific">Actinomadura rudentiformis</name>
    <dbReference type="NCBI Taxonomy" id="359158"/>
    <lineage>
        <taxon>Bacteria</taxon>
        <taxon>Bacillati</taxon>
        <taxon>Actinomycetota</taxon>
        <taxon>Actinomycetes</taxon>
        <taxon>Streptosporangiales</taxon>
        <taxon>Thermomonosporaceae</taxon>
        <taxon>Actinomadura</taxon>
    </lineage>
</organism>
<evidence type="ECO:0000256" key="8">
    <source>
        <dbReference type="ARBA" id="ARBA00023136"/>
    </source>
</evidence>
<evidence type="ECO:0000256" key="11">
    <source>
        <dbReference type="SAM" id="Phobius"/>
    </source>
</evidence>
<evidence type="ECO:0000256" key="10">
    <source>
        <dbReference type="SAM" id="MobiDB-lite"/>
    </source>
</evidence>
<evidence type="ECO:0000256" key="1">
    <source>
        <dbReference type="ARBA" id="ARBA00004651"/>
    </source>
</evidence>
<feature type="region of interest" description="Disordered" evidence="10">
    <location>
        <begin position="1"/>
        <end position="20"/>
    </location>
</feature>
<reference evidence="13 14" key="1">
    <citation type="submission" date="2019-09" db="EMBL/GenBank/DDBJ databases">
        <title>Actinomadura physcomitrii sp. nov., a novel actinomycete isolated from moss [Physcomitrium sphaericum (Ludw) Fuernr].</title>
        <authorList>
            <person name="Zhuang X."/>
            <person name="Liu C."/>
        </authorList>
    </citation>
    <scope>NUCLEOTIDE SEQUENCE [LARGE SCALE GENOMIC DNA]</scope>
    <source>
        <strain evidence="13 14">HMC1</strain>
    </source>
</reference>
<comment type="caution">
    <text evidence="13">The sequence shown here is derived from an EMBL/GenBank/DDBJ whole genome shotgun (WGS) entry which is preliminary data.</text>
</comment>
<dbReference type="SUPFAM" id="SSF52540">
    <property type="entry name" value="P-loop containing nucleoside triphosphate hydrolases"/>
    <property type="match status" value="3"/>
</dbReference>
<dbReference type="NCBIfam" id="TIGR03925">
    <property type="entry name" value="T7SS_EccC_b"/>
    <property type="match status" value="1"/>
</dbReference>
<evidence type="ECO:0000256" key="3">
    <source>
        <dbReference type="ARBA" id="ARBA00022692"/>
    </source>
</evidence>
<dbReference type="InterPro" id="IPR023836">
    <property type="entry name" value="EccCa-like_Actinobacteria"/>
</dbReference>
<comment type="subcellular location">
    <subcellularLocation>
        <location evidence="1">Cell membrane</location>
        <topology evidence="1">Multi-pass membrane protein</topology>
    </subcellularLocation>
</comment>
<dbReference type="OrthoDB" id="9807790at2"/>
<feature type="domain" description="FtsK" evidence="12">
    <location>
        <begin position="1104"/>
        <end position="1286"/>
    </location>
</feature>
<evidence type="ECO:0000256" key="7">
    <source>
        <dbReference type="ARBA" id="ARBA00022989"/>
    </source>
</evidence>
<dbReference type="Pfam" id="PF01580">
    <property type="entry name" value="FtsK_SpoIIIE"/>
    <property type="match status" value="3"/>
</dbReference>